<keyword evidence="1" id="KW-0808">Transferase</keyword>
<protein>
    <recommendedName>
        <fullName evidence="6">mitogen-activated protein kinase kinase</fullName>
        <ecNumber evidence="6">2.7.12.2</ecNumber>
    </recommendedName>
</protein>
<dbReference type="SUPFAM" id="SSF56112">
    <property type="entry name" value="Protein kinase-like (PK-like)"/>
    <property type="match status" value="1"/>
</dbReference>
<evidence type="ECO:0000256" key="3">
    <source>
        <dbReference type="ARBA" id="ARBA00022777"/>
    </source>
</evidence>
<dbReference type="PROSITE" id="PS50011">
    <property type="entry name" value="PROTEIN_KINASE_DOM"/>
    <property type="match status" value="1"/>
</dbReference>
<evidence type="ECO:0000256" key="5">
    <source>
        <dbReference type="ARBA" id="ARBA00038035"/>
    </source>
</evidence>
<name>A0ABQ9FMJ0_TEGGR</name>
<dbReference type="Pfam" id="PF00069">
    <property type="entry name" value="Pkinase"/>
    <property type="match status" value="1"/>
</dbReference>
<feature type="region of interest" description="Disordered" evidence="7">
    <location>
        <begin position="14"/>
        <end position="40"/>
    </location>
</feature>
<dbReference type="PANTHER" id="PTHR48013:SF11">
    <property type="entry name" value="LICORNE"/>
    <property type="match status" value="1"/>
</dbReference>
<dbReference type="PANTHER" id="PTHR48013">
    <property type="entry name" value="DUAL SPECIFICITY MITOGEN-ACTIVATED PROTEIN KINASE KINASE 5-RELATED"/>
    <property type="match status" value="1"/>
</dbReference>
<dbReference type="InterPro" id="IPR008271">
    <property type="entry name" value="Ser/Thr_kinase_AS"/>
</dbReference>
<evidence type="ECO:0000256" key="7">
    <source>
        <dbReference type="SAM" id="MobiDB-lite"/>
    </source>
</evidence>
<evidence type="ECO:0000256" key="2">
    <source>
        <dbReference type="ARBA" id="ARBA00022741"/>
    </source>
</evidence>
<dbReference type="InterPro" id="IPR000719">
    <property type="entry name" value="Prot_kinase_dom"/>
</dbReference>
<evidence type="ECO:0000259" key="8">
    <source>
        <dbReference type="PROSITE" id="PS50011"/>
    </source>
</evidence>
<proteinExistence type="inferred from homology"/>
<comment type="similarity">
    <text evidence="5">Belongs to the protein kinase superfamily. STE Ser/Thr protein kinase family. MAP kinase kinase subfamily.</text>
</comment>
<accession>A0ABQ9FMJ0</accession>
<evidence type="ECO:0000256" key="4">
    <source>
        <dbReference type="ARBA" id="ARBA00022840"/>
    </source>
</evidence>
<dbReference type="Gene3D" id="3.30.200.20">
    <property type="entry name" value="Phosphorylase Kinase, domain 1"/>
    <property type="match status" value="1"/>
</dbReference>
<organism evidence="9 10">
    <name type="scientific">Tegillarca granosa</name>
    <name type="common">Malaysian cockle</name>
    <name type="synonym">Anadara granosa</name>
    <dbReference type="NCBI Taxonomy" id="220873"/>
    <lineage>
        <taxon>Eukaryota</taxon>
        <taxon>Metazoa</taxon>
        <taxon>Spiralia</taxon>
        <taxon>Lophotrochozoa</taxon>
        <taxon>Mollusca</taxon>
        <taxon>Bivalvia</taxon>
        <taxon>Autobranchia</taxon>
        <taxon>Pteriomorphia</taxon>
        <taxon>Arcoida</taxon>
        <taxon>Arcoidea</taxon>
        <taxon>Arcidae</taxon>
        <taxon>Tegillarca</taxon>
    </lineage>
</organism>
<keyword evidence="3" id="KW-0418">Kinase</keyword>
<reference evidence="9 10" key="1">
    <citation type="submission" date="2022-12" db="EMBL/GenBank/DDBJ databases">
        <title>Chromosome-level genome of Tegillarca granosa.</title>
        <authorList>
            <person name="Kim J."/>
        </authorList>
    </citation>
    <scope>NUCLEOTIDE SEQUENCE [LARGE SCALE GENOMIC DNA]</scope>
    <source>
        <strain evidence="9">Teg-2019</strain>
        <tissue evidence="9">Adductor muscle</tissue>
    </source>
</reference>
<feature type="domain" description="Protein kinase" evidence="8">
    <location>
        <begin position="59"/>
        <end position="294"/>
    </location>
</feature>
<dbReference type="EC" id="2.7.12.2" evidence="6"/>
<evidence type="ECO:0000256" key="6">
    <source>
        <dbReference type="ARBA" id="ARBA00038999"/>
    </source>
</evidence>
<comment type="caution">
    <text evidence="9">The sequence shown here is derived from an EMBL/GenBank/DDBJ whole genome shotgun (WGS) entry which is preliminary data.</text>
</comment>
<dbReference type="PROSITE" id="PS00108">
    <property type="entry name" value="PROTEIN_KINASE_ST"/>
    <property type="match status" value="1"/>
</dbReference>
<keyword evidence="2" id="KW-0547">Nucleotide-binding</keyword>
<dbReference type="Gene3D" id="1.10.510.10">
    <property type="entry name" value="Transferase(Phosphotransferase) domain 1"/>
    <property type="match status" value="2"/>
</dbReference>
<dbReference type="InterPro" id="IPR011009">
    <property type="entry name" value="Kinase-like_dom_sf"/>
</dbReference>
<dbReference type="SMART" id="SM00220">
    <property type="entry name" value="S_TKc"/>
    <property type="match status" value="1"/>
</dbReference>
<gene>
    <name evidence="9" type="ORF">KUTeg_002943</name>
</gene>
<sequence length="324" mass="36676">MCYLSGVEIAKSKRLKPPPGLVVSSQQEPAKSPAPPRDLDSKATIKINDREFEIEANDLQTIRTLGRGAYGIVDEVRHVPSDTILAVKRIAMTVNTLEQKRLLMDLDVSMRSGSCPFTVQFYGALFREGDVWICMEVMDASLDKFYRKIYENSERIPEEILQQIAYSVVKALHYLQTELKVIHRDVKPSNILINKRGQVKICDFGISGHLVDSVAKTMDAGCKPYMAIELATGKFPYPAWKTPFEQLKSVVQDPAPQLPPGEFSPEFESFINQCLEKMTDKRPNYVQLMELDFIKKAENTQVDLSKYVQEVFSKYGDPNEVAKS</sequence>
<evidence type="ECO:0000256" key="1">
    <source>
        <dbReference type="ARBA" id="ARBA00022679"/>
    </source>
</evidence>
<dbReference type="Proteomes" id="UP001217089">
    <property type="component" value="Unassembled WGS sequence"/>
</dbReference>
<keyword evidence="10" id="KW-1185">Reference proteome</keyword>
<dbReference type="EMBL" id="JARBDR010000214">
    <property type="protein sequence ID" value="KAJ8317852.1"/>
    <property type="molecule type" value="Genomic_DNA"/>
</dbReference>
<keyword evidence="4" id="KW-0067">ATP-binding</keyword>
<evidence type="ECO:0000313" key="9">
    <source>
        <dbReference type="EMBL" id="KAJ8317852.1"/>
    </source>
</evidence>
<evidence type="ECO:0000313" key="10">
    <source>
        <dbReference type="Proteomes" id="UP001217089"/>
    </source>
</evidence>